<proteinExistence type="predicted"/>
<accession>A0A1F5MKC8</accession>
<gene>
    <name evidence="1" type="ORF">A3B49_01635</name>
</gene>
<dbReference type="Proteomes" id="UP000178017">
    <property type="component" value="Unassembled WGS sequence"/>
</dbReference>
<comment type="caution">
    <text evidence="1">The sequence shown here is derived from an EMBL/GenBank/DDBJ whole genome shotgun (WGS) entry which is preliminary data.</text>
</comment>
<reference evidence="1 2" key="1">
    <citation type="journal article" date="2016" name="Nat. Commun.">
        <title>Thousands of microbial genomes shed light on interconnected biogeochemical processes in an aquifer system.</title>
        <authorList>
            <person name="Anantharaman K."/>
            <person name="Brown C.T."/>
            <person name="Hug L.A."/>
            <person name="Sharon I."/>
            <person name="Castelle C.J."/>
            <person name="Probst A.J."/>
            <person name="Thomas B.C."/>
            <person name="Singh A."/>
            <person name="Wilkins M.J."/>
            <person name="Karaoz U."/>
            <person name="Brodie E.L."/>
            <person name="Williams K.H."/>
            <person name="Hubbard S.S."/>
            <person name="Banfield J.F."/>
        </authorList>
    </citation>
    <scope>NUCLEOTIDE SEQUENCE [LARGE SCALE GENOMIC DNA]</scope>
</reference>
<protein>
    <submittedName>
        <fullName evidence="1">Uncharacterized protein</fullName>
    </submittedName>
</protein>
<name>A0A1F5MKC8_9BACT</name>
<evidence type="ECO:0000313" key="1">
    <source>
        <dbReference type="EMBL" id="OGE65798.1"/>
    </source>
</evidence>
<organism evidence="1 2">
    <name type="scientific">Candidatus Daviesbacteria bacterium RIFCSPLOWO2_01_FULL_40_24</name>
    <dbReference type="NCBI Taxonomy" id="1797787"/>
    <lineage>
        <taxon>Bacteria</taxon>
        <taxon>Candidatus Daviesiibacteriota</taxon>
    </lineage>
</organism>
<dbReference type="EMBL" id="MFDO01000006">
    <property type="protein sequence ID" value="OGE65798.1"/>
    <property type="molecule type" value="Genomic_DNA"/>
</dbReference>
<sequence>MAMKWIEGDNSRGLASYLNDADKAKAGLANLIIKANRTWRELYGEFSLPGSRLHSHLEGKASTKILGVGGKDPQRLLKEVDELKIAGRKVEIGSYARSMAESTEFEYLPERAQVDLVTAEVRDLTSTPNPTTAELIGTEKDTDEQGNPAPFTRGLMTKLDLNFVPHETAFEYLLQNGSKLQVGDVLWMAMRPITGSDGLPGVFGLVRPGIGAWLDSRWAGPDDWWHPEDRIVFSLRK</sequence>
<evidence type="ECO:0000313" key="2">
    <source>
        <dbReference type="Proteomes" id="UP000178017"/>
    </source>
</evidence>
<dbReference type="AlphaFoldDB" id="A0A1F5MKC8"/>